<evidence type="ECO:0000313" key="7">
    <source>
        <dbReference type="EMBL" id="SCW89239.1"/>
    </source>
</evidence>
<dbReference type="Pfam" id="PF13488">
    <property type="entry name" value="Gly-zipper_Omp"/>
    <property type="match status" value="1"/>
</dbReference>
<dbReference type="PROSITE" id="PS51123">
    <property type="entry name" value="OMPA_2"/>
    <property type="match status" value="1"/>
</dbReference>
<name>A0A1G4U8Z5_9PSED</name>
<dbReference type="Gene3D" id="3.30.1330.60">
    <property type="entry name" value="OmpA-like domain"/>
    <property type="match status" value="1"/>
</dbReference>
<organism evidence="7 8">
    <name type="scientific">Pseudomonas peli</name>
    <dbReference type="NCBI Taxonomy" id="592361"/>
    <lineage>
        <taxon>Bacteria</taxon>
        <taxon>Pseudomonadati</taxon>
        <taxon>Pseudomonadota</taxon>
        <taxon>Gammaproteobacteria</taxon>
        <taxon>Pseudomonadales</taxon>
        <taxon>Pseudomonadaceae</taxon>
        <taxon>Pseudomonas</taxon>
    </lineage>
</organism>
<evidence type="ECO:0000259" key="6">
    <source>
        <dbReference type="PROSITE" id="PS51123"/>
    </source>
</evidence>
<dbReference type="InterPro" id="IPR006664">
    <property type="entry name" value="OMP_bac"/>
</dbReference>
<dbReference type="InterPro" id="IPR039567">
    <property type="entry name" value="Gly-zipper"/>
</dbReference>
<dbReference type="PANTHER" id="PTHR30329">
    <property type="entry name" value="STATOR ELEMENT OF FLAGELLAR MOTOR COMPLEX"/>
    <property type="match status" value="1"/>
</dbReference>
<sequence length="221" mass="22907">MKKLLTAALLVATVSGCATVQNEDGTTKKTAKYGAGAALAGAVAGALLGGDNRGKGALVGAAVAGAAGAGYGYYVDKQEAALRESMKGTGVQVERQGDQLNIVMPGSITFATGKAEIQPSFYYTLNQLSNSFREYQDSELVITGHTDSVGNYDANQVLSNRRADSVAQYLRSNGIDSSRLQTVGAGSTLPVASNETTEGRAQNRRVEIKLVPRPGTTAARG</sequence>
<comment type="subcellular location">
    <subcellularLocation>
        <location evidence="1">Cell outer membrane</location>
    </subcellularLocation>
</comment>
<dbReference type="Pfam" id="PF00691">
    <property type="entry name" value="OmpA"/>
    <property type="match status" value="1"/>
</dbReference>
<feature type="chain" id="PRO_5043144719" evidence="5">
    <location>
        <begin position="21"/>
        <end position="221"/>
    </location>
</feature>
<evidence type="ECO:0000256" key="5">
    <source>
        <dbReference type="SAM" id="SignalP"/>
    </source>
</evidence>
<reference evidence="7 8" key="1">
    <citation type="submission" date="2016-10" db="EMBL/GenBank/DDBJ databases">
        <authorList>
            <person name="Varghese N."/>
            <person name="Submissions S."/>
        </authorList>
    </citation>
    <scope>NUCLEOTIDE SEQUENCE [LARGE SCALE GENOMIC DNA]</scope>
    <source>
        <strain evidence="7 8">DSM 17833</strain>
    </source>
</reference>
<dbReference type="GO" id="GO:0009279">
    <property type="term" value="C:cell outer membrane"/>
    <property type="evidence" value="ECO:0007669"/>
    <property type="project" value="UniProtKB-SubCell"/>
</dbReference>
<dbReference type="PROSITE" id="PS51257">
    <property type="entry name" value="PROKAR_LIPOPROTEIN"/>
    <property type="match status" value="1"/>
</dbReference>
<keyword evidence="3" id="KW-0998">Cell outer membrane</keyword>
<dbReference type="InterPro" id="IPR050330">
    <property type="entry name" value="Bact_OuterMem_StrucFunc"/>
</dbReference>
<dbReference type="Proteomes" id="UP000242418">
    <property type="component" value="Unassembled WGS sequence"/>
</dbReference>
<dbReference type="InterPro" id="IPR036737">
    <property type="entry name" value="OmpA-like_sf"/>
</dbReference>
<feature type="signal peptide" evidence="5">
    <location>
        <begin position="1"/>
        <end position="20"/>
    </location>
</feature>
<keyword evidence="5" id="KW-0732">Signal</keyword>
<evidence type="ECO:0000256" key="4">
    <source>
        <dbReference type="PROSITE-ProRule" id="PRU00473"/>
    </source>
</evidence>
<dbReference type="InterPro" id="IPR006665">
    <property type="entry name" value="OmpA-like"/>
</dbReference>
<accession>A0A1G4U8Z5</accession>
<dbReference type="RefSeq" id="WP_090256206.1">
    <property type="nucleotide sequence ID" value="NZ_FMTL01000010.1"/>
</dbReference>
<dbReference type="CDD" id="cd07185">
    <property type="entry name" value="OmpA_C-like"/>
    <property type="match status" value="1"/>
</dbReference>
<feature type="domain" description="OmpA-like" evidence="6">
    <location>
        <begin position="97"/>
        <end position="214"/>
    </location>
</feature>
<dbReference type="SUPFAM" id="SSF103088">
    <property type="entry name" value="OmpA-like"/>
    <property type="match status" value="1"/>
</dbReference>
<comment type="caution">
    <text evidence="7">The sequence shown here is derived from an EMBL/GenBank/DDBJ whole genome shotgun (WGS) entry which is preliminary data.</text>
</comment>
<evidence type="ECO:0000256" key="2">
    <source>
        <dbReference type="ARBA" id="ARBA00023136"/>
    </source>
</evidence>
<protein>
    <submittedName>
        <fullName evidence="7">Outer membrane protein OmpA</fullName>
    </submittedName>
</protein>
<keyword evidence="2 4" id="KW-0472">Membrane</keyword>
<dbReference type="PRINTS" id="PR01021">
    <property type="entry name" value="OMPADOMAIN"/>
</dbReference>
<evidence type="ECO:0000256" key="3">
    <source>
        <dbReference type="ARBA" id="ARBA00023237"/>
    </source>
</evidence>
<gene>
    <name evidence="7" type="ORF">SAMN05216370_0016</name>
</gene>
<keyword evidence="8" id="KW-1185">Reference proteome</keyword>
<dbReference type="PANTHER" id="PTHR30329:SF21">
    <property type="entry name" value="LIPOPROTEIN YIAD-RELATED"/>
    <property type="match status" value="1"/>
</dbReference>
<dbReference type="OrthoDB" id="9782229at2"/>
<dbReference type="AlphaFoldDB" id="A0A1G4U8Z5"/>
<proteinExistence type="predicted"/>
<dbReference type="EMBL" id="FMTL01000010">
    <property type="protein sequence ID" value="SCW89239.1"/>
    <property type="molecule type" value="Genomic_DNA"/>
</dbReference>
<evidence type="ECO:0000256" key="1">
    <source>
        <dbReference type="ARBA" id="ARBA00004442"/>
    </source>
</evidence>
<evidence type="ECO:0000313" key="8">
    <source>
        <dbReference type="Proteomes" id="UP000242418"/>
    </source>
</evidence>